<organism evidence="4 5">
    <name type="scientific">Brachionus calyciflorus</name>
    <dbReference type="NCBI Taxonomy" id="104777"/>
    <lineage>
        <taxon>Eukaryota</taxon>
        <taxon>Metazoa</taxon>
        <taxon>Spiralia</taxon>
        <taxon>Gnathifera</taxon>
        <taxon>Rotifera</taxon>
        <taxon>Eurotatoria</taxon>
        <taxon>Monogononta</taxon>
        <taxon>Pseudotrocha</taxon>
        <taxon>Ploima</taxon>
        <taxon>Brachionidae</taxon>
        <taxon>Brachionus</taxon>
    </lineage>
</organism>
<protein>
    <recommendedName>
        <fullName evidence="2">Protein MIX23</fullName>
    </recommendedName>
    <alternativeName>
        <fullName evidence="3">Coiled-coil domain-containing protein 58</fullName>
    </alternativeName>
</protein>
<gene>
    <name evidence="4" type="ORF">OXX778_LOCUS13629</name>
</gene>
<name>A0A814CP42_9BILA</name>
<dbReference type="GO" id="GO:0005758">
    <property type="term" value="C:mitochondrial intermembrane space"/>
    <property type="evidence" value="ECO:0007669"/>
    <property type="project" value="InterPro"/>
</dbReference>
<comment type="similarity">
    <text evidence="1">Belongs to the MIX23 family.</text>
</comment>
<keyword evidence="5" id="KW-1185">Reference proteome</keyword>
<dbReference type="Pfam" id="PF09774">
    <property type="entry name" value="MIX23"/>
    <property type="match status" value="1"/>
</dbReference>
<dbReference type="EMBL" id="CAJNOC010002651">
    <property type="protein sequence ID" value="CAF0944865.1"/>
    <property type="molecule type" value="Genomic_DNA"/>
</dbReference>
<dbReference type="PANTHER" id="PTHR31905">
    <property type="entry name" value="COILED-COIL DOMAIN-CONTAINING PROTEIN 58"/>
    <property type="match status" value="1"/>
</dbReference>
<sequence length="145" mass="17256">MSTKKQLIVTDTDILKELDCSDPLKFQNRIMRLRKFDDKIINILNAEIPTESFISKGQVNPVNKCNQFKQELRDYYDSRESAIKKCIEYSKNEVDKLKHTPDGTPLYLIKEKNYNVRLYQQELEIDRIDQARTFKAVEERCRAYQ</sequence>
<evidence type="ECO:0000313" key="5">
    <source>
        <dbReference type="Proteomes" id="UP000663879"/>
    </source>
</evidence>
<dbReference type="AlphaFoldDB" id="A0A814CP42"/>
<accession>A0A814CP42</accession>
<dbReference type="OrthoDB" id="5593818at2759"/>
<dbReference type="InterPro" id="IPR019171">
    <property type="entry name" value="MIX23"/>
</dbReference>
<evidence type="ECO:0000256" key="2">
    <source>
        <dbReference type="ARBA" id="ARBA00024228"/>
    </source>
</evidence>
<evidence type="ECO:0000256" key="3">
    <source>
        <dbReference type="ARBA" id="ARBA00030733"/>
    </source>
</evidence>
<comment type="caution">
    <text evidence="4">The sequence shown here is derived from an EMBL/GenBank/DDBJ whole genome shotgun (WGS) entry which is preliminary data.</text>
</comment>
<proteinExistence type="inferred from homology"/>
<reference evidence="4" key="1">
    <citation type="submission" date="2021-02" db="EMBL/GenBank/DDBJ databases">
        <authorList>
            <person name="Nowell W R."/>
        </authorList>
    </citation>
    <scope>NUCLEOTIDE SEQUENCE</scope>
    <source>
        <strain evidence="4">Ploen Becks lab</strain>
    </source>
</reference>
<dbReference type="PANTHER" id="PTHR31905:SF2">
    <property type="entry name" value="PROTEIN MIX23"/>
    <property type="match status" value="1"/>
</dbReference>
<dbReference type="Proteomes" id="UP000663879">
    <property type="component" value="Unassembled WGS sequence"/>
</dbReference>
<evidence type="ECO:0000313" key="4">
    <source>
        <dbReference type="EMBL" id="CAF0944865.1"/>
    </source>
</evidence>
<evidence type="ECO:0000256" key="1">
    <source>
        <dbReference type="ARBA" id="ARBA00024204"/>
    </source>
</evidence>